<proteinExistence type="predicted"/>
<name>A0A1B7ML68_9AGAM</name>
<dbReference type="EMBL" id="KV448789">
    <property type="protein sequence ID" value="OAX33327.1"/>
    <property type="molecule type" value="Genomic_DNA"/>
</dbReference>
<dbReference type="AlphaFoldDB" id="A0A1B7ML68"/>
<sequence length="152" mass="17074">MIVSDKNIKLRGAMNIKLIRFTSDIFEQRKRPIPKHAVYLSDIENPEGGGIKLYRGDSLVEPGDVNDALTGTIVQVFFVIHHYYLRDKKFDTFHADIQQVKILKPGSSIACSGFKRRNACEGPFDIVKPASSHAKNDEAGRAEEKSKQVESK</sequence>
<keyword evidence="3" id="KW-1185">Reference proteome</keyword>
<organism evidence="2 3">
    <name type="scientific">Rhizopogon vinicolor AM-OR11-026</name>
    <dbReference type="NCBI Taxonomy" id="1314800"/>
    <lineage>
        <taxon>Eukaryota</taxon>
        <taxon>Fungi</taxon>
        <taxon>Dikarya</taxon>
        <taxon>Basidiomycota</taxon>
        <taxon>Agaricomycotina</taxon>
        <taxon>Agaricomycetes</taxon>
        <taxon>Agaricomycetidae</taxon>
        <taxon>Boletales</taxon>
        <taxon>Suillineae</taxon>
        <taxon>Rhizopogonaceae</taxon>
        <taxon>Rhizopogon</taxon>
    </lineage>
</organism>
<evidence type="ECO:0000256" key="1">
    <source>
        <dbReference type="SAM" id="MobiDB-lite"/>
    </source>
</evidence>
<accession>A0A1B7ML68</accession>
<reference evidence="2 3" key="1">
    <citation type="submission" date="2016-06" db="EMBL/GenBank/DDBJ databases">
        <title>Comparative genomics of the ectomycorrhizal sister species Rhizopogon vinicolor and Rhizopogon vesiculosus (Basidiomycota: Boletales) reveals a divergence of the mating type B locus.</title>
        <authorList>
            <consortium name="DOE Joint Genome Institute"/>
            <person name="Mujic A.B."/>
            <person name="Kuo A."/>
            <person name="Tritt A."/>
            <person name="Lipzen A."/>
            <person name="Chen C."/>
            <person name="Johnson J."/>
            <person name="Sharma A."/>
            <person name="Barry K."/>
            <person name="Grigoriev I.V."/>
            <person name="Spatafora J.W."/>
        </authorList>
    </citation>
    <scope>NUCLEOTIDE SEQUENCE [LARGE SCALE GENOMIC DNA]</scope>
    <source>
        <strain evidence="2 3">AM-OR11-026</strain>
    </source>
</reference>
<protein>
    <submittedName>
        <fullName evidence="2">Uncharacterized protein</fullName>
    </submittedName>
</protein>
<feature type="region of interest" description="Disordered" evidence="1">
    <location>
        <begin position="126"/>
        <end position="152"/>
    </location>
</feature>
<feature type="compositionally biased region" description="Basic and acidic residues" evidence="1">
    <location>
        <begin position="134"/>
        <end position="152"/>
    </location>
</feature>
<dbReference type="Proteomes" id="UP000092154">
    <property type="component" value="Unassembled WGS sequence"/>
</dbReference>
<evidence type="ECO:0000313" key="3">
    <source>
        <dbReference type="Proteomes" id="UP000092154"/>
    </source>
</evidence>
<gene>
    <name evidence="2" type="ORF">K503DRAFT_775721</name>
</gene>
<evidence type="ECO:0000313" key="2">
    <source>
        <dbReference type="EMBL" id="OAX33327.1"/>
    </source>
</evidence>
<dbReference type="InParanoid" id="A0A1B7ML68"/>